<name>A0A2W7MQM0_9BACT</name>
<dbReference type="AlphaFoldDB" id="A0A2W7MQM0"/>
<organism evidence="3 4">
    <name type="scientific">Breznakibacter xylanolyticus</name>
    <dbReference type="NCBI Taxonomy" id="990"/>
    <lineage>
        <taxon>Bacteria</taxon>
        <taxon>Pseudomonadati</taxon>
        <taxon>Bacteroidota</taxon>
        <taxon>Bacteroidia</taxon>
        <taxon>Marinilabiliales</taxon>
        <taxon>Marinilabiliaceae</taxon>
        <taxon>Breznakibacter</taxon>
    </lineage>
</organism>
<comment type="caution">
    <text evidence="3">The sequence shown here is derived from an EMBL/GenBank/DDBJ whole genome shotgun (WGS) entry which is preliminary data.</text>
</comment>
<proteinExistence type="predicted"/>
<feature type="coiled-coil region" evidence="1">
    <location>
        <begin position="154"/>
        <end position="184"/>
    </location>
</feature>
<keyword evidence="4" id="KW-1185">Reference proteome</keyword>
<sequence length="243" mass="27757">MLTKAIHFTKQTKNDYLLSLASLFGVSSSDEAIRNAVSVYGYDARRLTQGNDLYRDLNALENEHIQVGGEKTLLVSRKQLMQKAVSKEYMKFLKIARIAFAENEYATDLLMLEGIRERTFNKWFSQVMVFVNNLLNHPELMSAMGEYGVKNIHIEKLKAEVENLSDLIQQCNKIANKHKQLTQKKQKQTIKVQAWVSDYIKIARIALEDQPQHLEKMGIKSPGVGRPRGRKRKSDMSTANPAS</sequence>
<accession>A0A2W7MQM0</accession>
<dbReference type="RefSeq" id="WP_111447200.1">
    <property type="nucleotide sequence ID" value="NZ_QKZK01000058.1"/>
</dbReference>
<dbReference type="OrthoDB" id="954443at2"/>
<dbReference type="Proteomes" id="UP000249239">
    <property type="component" value="Unassembled WGS sequence"/>
</dbReference>
<evidence type="ECO:0000256" key="2">
    <source>
        <dbReference type="SAM" id="MobiDB-lite"/>
    </source>
</evidence>
<gene>
    <name evidence="3" type="ORF">LX69_03432</name>
</gene>
<dbReference type="EMBL" id="QKZK01000058">
    <property type="protein sequence ID" value="PZX10158.1"/>
    <property type="molecule type" value="Genomic_DNA"/>
</dbReference>
<protein>
    <submittedName>
        <fullName evidence="3">Uncharacterized protein</fullName>
    </submittedName>
</protein>
<evidence type="ECO:0000313" key="3">
    <source>
        <dbReference type="EMBL" id="PZX10158.1"/>
    </source>
</evidence>
<feature type="region of interest" description="Disordered" evidence="2">
    <location>
        <begin position="216"/>
        <end position="243"/>
    </location>
</feature>
<keyword evidence="1" id="KW-0175">Coiled coil</keyword>
<evidence type="ECO:0000256" key="1">
    <source>
        <dbReference type="SAM" id="Coils"/>
    </source>
</evidence>
<reference evidence="3 4" key="1">
    <citation type="submission" date="2018-06" db="EMBL/GenBank/DDBJ databases">
        <title>Genomic Encyclopedia of Archaeal and Bacterial Type Strains, Phase II (KMG-II): from individual species to whole genera.</title>
        <authorList>
            <person name="Goeker M."/>
        </authorList>
    </citation>
    <scope>NUCLEOTIDE SEQUENCE [LARGE SCALE GENOMIC DNA]</scope>
    <source>
        <strain evidence="3 4">DSM 6779</strain>
    </source>
</reference>
<evidence type="ECO:0000313" key="4">
    <source>
        <dbReference type="Proteomes" id="UP000249239"/>
    </source>
</evidence>